<dbReference type="EMBL" id="NJHN03000131">
    <property type="protein sequence ID" value="KAH9412384.1"/>
    <property type="molecule type" value="Genomic_DNA"/>
</dbReference>
<accession>A0ABQ8IPR8</accession>
<dbReference type="Proteomes" id="UP000887458">
    <property type="component" value="Unassembled WGS sequence"/>
</dbReference>
<reference evidence="1 2" key="2">
    <citation type="journal article" date="2022" name="Mol. Biol. Evol.">
        <title>Comparative Genomics Reveals Insights into the Divergent Evolution of Astigmatic Mites and Household Pest Adaptations.</title>
        <authorList>
            <person name="Xiong Q."/>
            <person name="Wan A.T."/>
            <person name="Liu X."/>
            <person name="Fung C.S."/>
            <person name="Xiao X."/>
            <person name="Malainual N."/>
            <person name="Hou J."/>
            <person name="Wang L."/>
            <person name="Wang M."/>
            <person name="Yang K.Y."/>
            <person name="Cui Y."/>
            <person name="Leung E.L."/>
            <person name="Nong W."/>
            <person name="Shin S.K."/>
            <person name="Au S.W."/>
            <person name="Jeong K.Y."/>
            <person name="Chew F.T."/>
            <person name="Hui J.H."/>
            <person name="Leung T.F."/>
            <person name="Tungtrongchitr A."/>
            <person name="Zhong N."/>
            <person name="Liu Z."/>
            <person name="Tsui S.K."/>
        </authorList>
    </citation>
    <scope>NUCLEOTIDE SEQUENCE [LARGE SCALE GENOMIC DNA]</scope>
    <source>
        <strain evidence="1">Derp</strain>
    </source>
</reference>
<sequence>MDPLCLLRYMYGQKKANEGKPEEKSGQKVVGRYCWLPSSFRFFLFSLPMMTLYIDRGLLFLAVSAWSIVRLVDDVGGCVSNRATSVVANKWKIKSSNK</sequence>
<keyword evidence="2" id="KW-1185">Reference proteome</keyword>
<name>A0ABQ8IPR8_DERPT</name>
<gene>
    <name evidence="1" type="ORF">DERP_013627</name>
</gene>
<evidence type="ECO:0000313" key="1">
    <source>
        <dbReference type="EMBL" id="KAH9412384.1"/>
    </source>
</evidence>
<proteinExistence type="predicted"/>
<evidence type="ECO:0000313" key="2">
    <source>
        <dbReference type="Proteomes" id="UP000887458"/>
    </source>
</evidence>
<organism evidence="1 2">
    <name type="scientific">Dermatophagoides pteronyssinus</name>
    <name type="common">European house dust mite</name>
    <dbReference type="NCBI Taxonomy" id="6956"/>
    <lineage>
        <taxon>Eukaryota</taxon>
        <taxon>Metazoa</taxon>
        <taxon>Ecdysozoa</taxon>
        <taxon>Arthropoda</taxon>
        <taxon>Chelicerata</taxon>
        <taxon>Arachnida</taxon>
        <taxon>Acari</taxon>
        <taxon>Acariformes</taxon>
        <taxon>Sarcoptiformes</taxon>
        <taxon>Astigmata</taxon>
        <taxon>Psoroptidia</taxon>
        <taxon>Analgoidea</taxon>
        <taxon>Pyroglyphidae</taxon>
        <taxon>Dermatophagoidinae</taxon>
        <taxon>Dermatophagoides</taxon>
    </lineage>
</organism>
<protein>
    <submittedName>
        <fullName evidence="1">Uncharacterized protein</fullName>
    </submittedName>
</protein>
<comment type="caution">
    <text evidence="1">The sequence shown here is derived from an EMBL/GenBank/DDBJ whole genome shotgun (WGS) entry which is preliminary data.</text>
</comment>
<reference evidence="1 2" key="1">
    <citation type="journal article" date="2018" name="J. Allergy Clin. Immunol.">
        <title>High-quality assembly of Dermatophagoides pteronyssinus genome and transcriptome reveals a wide range of novel allergens.</title>
        <authorList>
            <person name="Liu X.Y."/>
            <person name="Yang K.Y."/>
            <person name="Wang M.Q."/>
            <person name="Kwok J.S."/>
            <person name="Zeng X."/>
            <person name="Yang Z."/>
            <person name="Xiao X.J."/>
            <person name="Lau C.P."/>
            <person name="Li Y."/>
            <person name="Huang Z.M."/>
            <person name="Ba J.G."/>
            <person name="Yim A.K."/>
            <person name="Ouyang C.Y."/>
            <person name="Ngai S.M."/>
            <person name="Chan T.F."/>
            <person name="Leung E.L."/>
            <person name="Liu L."/>
            <person name="Liu Z.G."/>
            <person name="Tsui S.K."/>
        </authorList>
    </citation>
    <scope>NUCLEOTIDE SEQUENCE [LARGE SCALE GENOMIC DNA]</scope>
    <source>
        <strain evidence="1">Derp</strain>
    </source>
</reference>